<reference evidence="2 3" key="1">
    <citation type="submission" date="2020-08" db="EMBL/GenBank/DDBJ databases">
        <title>Genomic Encyclopedia of Type Strains, Phase III (KMG-III): the genomes of soil and plant-associated and newly described type strains.</title>
        <authorList>
            <person name="Whitman W."/>
        </authorList>
    </citation>
    <scope>NUCLEOTIDE SEQUENCE [LARGE SCALE GENOMIC DNA]</scope>
    <source>
        <strain evidence="2 3">CECT 5862</strain>
    </source>
</reference>
<feature type="signal peptide" evidence="1">
    <location>
        <begin position="1"/>
        <end position="30"/>
    </location>
</feature>
<evidence type="ECO:0000313" key="2">
    <source>
        <dbReference type="EMBL" id="MBB3111984.1"/>
    </source>
</evidence>
<sequence>MTNINKKVFIPLAIAAAVGISVVSVVSASADTDELNKDAVVQSEVDTLVSADDEKSNNNAEVQTELDRQFLNDHRMFLKKPTNSASISEEDAIKLASSYADVIASQAKTIKAEYQLLTNTDFTVFSENAKKKNQQLAKDGHLNETPVYIVTFKGVDLRSSGGVSRGGKTEHVIFHENNVVVDATSGEILFSYSNK</sequence>
<dbReference type="RefSeq" id="WP_183601824.1">
    <property type="nucleotide sequence ID" value="NZ_JACHXK010000009.1"/>
</dbReference>
<comment type="caution">
    <text evidence="2">The sequence shown here is derived from an EMBL/GenBank/DDBJ whole genome shotgun (WGS) entry which is preliminary data.</text>
</comment>
<name>A0A7W5B0Q0_9BACL</name>
<evidence type="ECO:0000256" key="1">
    <source>
        <dbReference type="SAM" id="SignalP"/>
    </source>
</evidence>
<organism evidence="2 3">
    <name type="scientific">Paenibacillus phyllosphaerae</name>
    <dbReference type="NCBI Taxonomy" id="274593"/>
    <lineage>
        <taxon>Bacteria</taxon>
        <taxon>Bacillati</taxon>
        <taxon>Bacillota</taxon>
        <taxon>Bacilli</taxon>
        <taxon>Bacillales</taxon>
        <taxon>Paenibacillaceae</taxon>
        <taxon>Paenibacillus</taxon>
    </lineage>
</organism>
<keyword evidence="3" id="KW-1185">Reference proteome</keyword>
<dbReference type="EMBL" id="JACHXK010000009">
    <property type="protein sequence ID" value="MBB3111984.1"/>
    <property type="molecule type" value="Genomic_DNA"/>
</dbReference>
<proteinExistence type="predicted"/>
<keyword evidence="1" id="KW-0732">Signal</keyword>
<dbReference type="Proteomes" id="UP000570361">
    <property type="component" value="Unassembled WGS sequence"/>
</dbReference>
<gene>
    <name evidence="2" type="ORF">FHS18_004052</name>
</gene>
<accession>A0A7W5B0Q0</accession>
<evidence type="ECO:0000313" key="3">
    <source>
        <dbReference type="Proteomes" id="UP000570361"/>
    </source>
</evidence>
<feature type="chain" id="PRO_5031066266" evidence="1">
    <location>
        <begin position="31"/>
        <end position="195"/>
    </location>
</feature>
<dbReference type="AlphaFoldDB" id="A0A7W5B0Q0"/>
<protein>
    <submittedName>
        <fullName evidence="2">Uncharacterized protein</fullName>
    </submittedName>
</protein>